<dbReference type="EMBL" id="JAUDFV010000020">
    <property type="protein sequence ID" value="KAL2741020.1"/>
    <property type="molecule type" value="Genomic_DNA"/>
</dbReference>
<organism evidence="2 3">
    <name type="scientific">Vespula squamosa</name>
    <name type="common">Southern yellow jacket</name>
    <name type="synonym">Wasp</name>
    <dbReference type="NCBI Taxonomy" id="30214"/>
    <lineage>
        <taxon>Eukaryota</taxon>
        <taxon>Metazoa</taxon>
        <taxon>Ecdysozoa</taxon>
        <taxon>Arthropoda</taxon>
        <taxon>Hexapoda</taxon>
        <taxon>Insecta</taxon>
        <taxon>Pterygota</taxon>
        <taxon>Neoptera</taxon>
        <taxon>Endopterygota</taxon>
        <taxon>Hymenoptera</taxon>
        <taxon>Apocrita</taxon>
        <taxon>Aculeata</taxon>
        <taxon>Vespoidea</taxon>
        <taxon>Vespidae</taxon>
        <taxon>Vespinae</taxon>
        <taxon>Vespula</taxon>
    </lineage>
</organism>
<comment type="caution">
    <text evidence="2">The sequence shown here is derived from an EMBL/GenBank/DDBJ whole genome shotgun (WGS) entry which is preliminary data.</text>
</comment>
<sequence length="82" mass="9605">MACNRTIMEKNCTRCAIPTITMNNGTRECEEEKDDEEEEEEEEEKEKEKKIEGVVLRIRVARALDKERLSRSLIARPELTHV</sequence>
<protein>
    <submittedName>
        <fullName evidence="2">Uncharacterized protein</fullName>
    </submittedName>
</protein>
<evidence type="ECO:0000313" key="3">
    <source>
        <dbReference type="Proteomes" id="UP001607302"/>
    </source>
</evidence>
<proteinExistence type="predicted"/>
<evidence type="ECO:0000256" key="1">
    <source>
        <dbReference type="SAM" id="MobiDB-lite"/>
    </source>
</evidence>
<gene>
    <name evidence="2" type="ORF">V1478_001161</name>
</gene>
<accession>A0ABD2C7K8</accession>
<reference evidence="2 3" key="1">
    <citation type="journal article" date="2024" name="Ann. Entomol. Soc. Am.">
        <title>Genomic analyses of the southern and eastern yellowjacket wasps (Hymenoptera: Vespidae) reveal evolutionary signatures of social life.</title>
        <authorList>
            <person name="Catto M.A."/>
            <person name="Caine P.B."/>
            <person name="Orr S.E."/>
            <person name="Hunt B.G."/>
            <person name="Goodisman M.A.D."/>
        </authorList>
    </citation>
    <scope>NUCLEOTIDE SEQUENCE [LARGE SCALE GENOMIC DNA]</scope>
    <source>
        <strain evidence="2">233</strain>
        <tissue evidence="2">Head and thorax</tissue>
    </source>
</reference>
<keyword evidence="3" id="KW-1185">Reference proteome</keyword>
<name>A0ABD2C7K8_VESSQ</name>
<dbReference type="AlphaFoldDB" id="A0ABD2C7K8"/>
<feature type="region of interest" description="Disordered" evidence="1">
    <location>
        <begin position="23"/>
        <end position="49"/>
    </location>
</feature>
<evidence type="ECO:0000313" key="2">
    <source>
        <dbReference type="EMBL" id="KAL2741020.1"/>
    </source>
</evidence>
<dbReference type="Proteomes" id="UP001607302">
    <property type="component" value="Unassembled WGS sequence"/>
</dbReference>
<feature type="compositionally biased region" description="Acidic residues" evidence="1">
    <location>
        <begin position="29"/>
        <end position="45"/>
    </location>
</feature>